<evidence type="ECO:0000256" key="7">
    <source>
        <dbReference type="ARBA" id="ARBA00023277"/>
    </source>
</evidence>
<reference evidence="11 12" key="1">
    <citation type="submission" date="2019-03" db="EMBL/GenBank/DDBJ databases">
        <title>Genomic Encyclopedia of Type Strains, Phase IV (KMG-IV): sequencing the most valuable type-strain genomes for metagenomic binning, comparative biology and taxonomic classification.</title>
        <authorList>
            <person name="Goeker M."/>
        </authorList>
    </citation>
    <scope>NUCLEOTIDE SEQUENCE [LARGE SCALE GENOMIC DNA]</scope>
    <source>
        <strain evidence="11 12">DSM 100433</strain>
    </source>
</reference>
<keyword evidence="6 10" id="KW-0808">Transferase</keyword>
<dbReference type="NCBIfam" id="TIGR00217">
    <property type="entry name" value="malQ"/>
    <property type="match status" value="1"/>
</dbReference>
<name>A0A9X8UHZ9_9FIRM</name>
<dbReference type="Pfam" id="PF02446">
    <property type="entry name" value="Glyco_hydro_77"/>
    <property type="match status" value="1"/>
</dbReference>
<dbReference type="RefSeq" id="WP_132085273.1">
    <property type="nucleotide sequence ID" value="NZ_SLUK01000015.1"/>
</dbReference>
<keyword evidence="7 10" id="KW-0119">Carbohydrate metabolism</keyword>
<comment type="catalytic activity">
    <reaction evidence="1 10">
        <text>Transfers a segment of a (1-&gt;4)-alpha-D-glucan to a new position in an acceptor, which may be glucose or a (1-&gt;4)-alpha-D-glucan.</text>
        <dbReference type="EC" id="2.4.1.25"/>
    </reaction>
</comment>
<evidence type="ECO:0000256" key="9">
    <source>
        <dbReference type="ARBA" id="ARBA00031501"/>
    </source>
</evidence>
<organism evidence="11 12">
    <name type="scientific">Harryflintia acetispora</name>
    <dbReference type="NCBI Taxonomy" id="1849041"/>
    <lineage>
        <taxon>Bacteria</taxon>
        <taxon>Bacillati</taxon>
        <taxon>Bacillota</taxon>
        <taxon>Clostridia</taxon>
        <taxon>Eubacteriales</taxon>
        <taxon>Oscillospiraceae</taxon>
        <taxon>Harryflintia</taxon>
    </lineage>
</organism>
<evidence type="ECO:0000256" key="4">
    <source>
        <dbReference type="ARBA" id="ARBA00020295"/>
    </source>
</evidence>
<dbReference type="SUPFAM" id="SSF51445">
    <property type="entry name" value="(Trans)glycosidases"/>
    <property type="match status" value="1"/>
</dbReference>
<evidence type="ECO:0000313" key="12">
    <source>
        <dbReference type="Proteomes" id="UP000294682"/>
    </source>
</evidence>
<evidence type="ECO:0000256" key="6">
    <source>
        <dbReference type="ARBA" id="ARBA00022679"/>
    </source>
</evidence>
<evidence type="ECO:0000313" key="11">
    <source>
        <dbReference type="EMBL" id="TCL41109.1"/>
    </source>
</evidence>
<dbReference type="Gene3D" id="3.20.20.80">
    <property type="entry name" value="Glycosidases"/>
    <property type="match status" value="1"/>
</dbReference>
<dbReference type="EC" id="2.4.1.25" evidence="3 10"/>
<dbReference type="PANTHER" id="PTHR32438">
    <property type="entry name" value="4-ALPHA-GLUCANOTRANSFERASE DPE1, CHLOROPLASTIC/AMYLOPLASTIC"/>
    <property type="match status" value="1"/>
</dbReference>
<dbReference type="InterPro" id="IPR017853">
    <property type="entry name" value="GH"/>
</dbReference>
<proteinExistence type="inferred from homology"/>
<gene>
    <name evidence="11" type="ORF">EDD78_11542</name>
</gene>
<sequence>MRASGILLPIFSLPSPYGIGTLGKEAHRFVDFLSAAGQKYWQILPLGPTSYGDSPYQSFSTFAGNPYFIDLELLVRDGLLTREECAACDFGSDPGRVDYKALFDGRFGLLRKAYERGFLRERERIARFEQENAHWLPDYALFMALKYRFGQAPVQEWDADIRSREPAALEYWRRELKGEVEFWTYLQYLFFRQWRALKGYANRRGIKIIGDIPIYVALDSADVWANPQLFSLHRDLTPVEVAGCPPDAFSKTGQLWGNPLYDWEALQKQGYGWWIERVRAVCSVHDVVRIDHFRGFESYYAIPAADGTAEHGIWRKGPGIALFEAIRQSLGEQAIIAEDLGLLTEAVHELLRQSGYPGMKVLQFAFDPKGDSDYLPHNFEKNCVVYTGTHDNDTVRGWFETSPAEQVRFCKRYLHLDHREGYTRGFIRAGIASSANLCVTQMQDWLGTGSEGRINIPSTLGGNWCWRLQKGELSAALAREIRAMTRLYGR</sequence>
<dbReference type="AlphaFoldDB" id="A0A9X8UHZ9"/>
<comment type="similarity">
    <text evidence="2 10">Belongs to the disproportionating enzyme family.</text>
</comment>
<keyword evidence="5 10" id="KW-0328">Glycosyltransferase</keyword>
<keyword evidence="12" id="KW-1185">Reference proteome</keyword>
<dbReference type="EMBL" id="SLUK01000015">
    <property type="protein sequence ID" value="TCL41109.1"/>
    <property type="molecule type" value="Genomic_DNA"/>
</dbReference>
<accession>A0A9X8UHZ9</accession>
<dbReference type="NCBIfam" id="NF011080">
    <property type="entry name" value="PRK14508.1-3"/>
    <property type="match status" value="1"/>
</dbReference>
<dbReference type="Proteomes" id="UP000294682">
    <property type="component" value="Unassembled WGS sequence"/>
</dbReference>
<evidence type="ECO:0000256" key="10">
    <source>
        <dbReference type="RuleBase" id="RU361207"/>
    </source>
</evidence>
<evidence type="ECO:0000256" key="5">
    <source>
        <dbReference type="ARBA" id="ARBA00022676"/>
    </source>
</evidence>
<evidence type="ECO:0000256" key="2">
    <source>
        <dbReference type="ARBA" id="ARBA00005684"/>
    </source>
</evidence>
<evidence type="ECO:0000256" key="8">
    <source>
        <dbReference type="ARBA" id="ARBA00031423"/>
    </source>
</evidence>
<evidence type="ECO:0000256" key="3">
    <source>
        <dbReference type="ARBA" id="ARBA00012560"/>
    </source>
</evidence>
<dbReference type="InterPro" id="IPR003385">
    <property type="entry name" value="Glyco_hydro_77"/>
</dbReference>
<dbReference type="GO" id="GO:0005975">
    <property type="term" value="P:carbohydrate metabolic process"/>
    <property type="evidence" value="ECO:0007669"/>
    <property type="project" value="InterPro"/>
</dbReference>
<dbReference type="PANTHER" id="PTHR32438:SF5">
    <property type="entry name" value="4-ALPHA-GLUCANOTRANSFERASE DPE1, CHLOROPLASTIC_AMYLOPLASTIC"/>
    <property type="match status" value="1"/>
</dbReference>
<evidence type="ECO:0000256" key="1">
    <source>
        <dbReference type="ARBA" id="ARBA00000439"/>
    </source>
</evidence>
<dbReference type="GO" id="GO:0004134">
    <property type="term" value="F:4-alpha-glucanotransferase activity"/>
    <property type="evidence" value="ECO:0007669"/>
    <property type="project" value="UniProtKB-EC"/>
</dbReference>
<protein>
    <recommendedName>
        <fullName evidence="4 10">4-alpha-glucanotransferase</fullName>
        <ecNumber evidence="3 10">2.4.1.25</ecNumber>
    </recommendedName>
    <alternativeName>
        <fullName evidence="8 10">Amylomaltase</fullName>
    </alternativeName>
    <alternativeName>
        <fullName evidence="9 10">Disproportionating enzyme</fullName>
    </alternativeName>
</protein>
<comment type="caution">
    <text evidence="11">The sequence shown here is derived from an EMBL/GenBank/DDBJ whole genome shotgun (WGS) entry which is preliminary data.</text>
</comment>